<dbReference type="InterPro" id="IPR036390">
    <property type="entry name" value="WH_DNA-bd_sf"/>
</dbReference>
<dbReference type="Pfam" id="PF00126">
    <property type="entry name" value="HTH_1"/>
    <property type="match status" value="1"/>
</dbReference>
<dbReference type="Proteomes" id="UP000000662">
    <property type="component" value="Chromosome 3"/>
</dbReference>
<dbReference type="Pfam" id="PF03466">
    <property type="entry name" value="LysR_substrate"/>
    <property type="match status" value="1"/>
</dbReference>
<keyword evidence="4" id="KW-0804">Transcription</keyword>
<accession>Q0B1J5</accession>
<dbReference type="SUPFAM" id="SSF46785">
    <property type="entry name" value="Winged helix' DNA-binding domain"/>
    <property type="match status" value="1"/>
</dbReference>
<protein>
    <submittedName>
        <fullName evidence="6">Transcriptional regulator, LysR family</fullName>
    </submittedName>
</protein>
<reference evidence="6" key="1">
    <citation type="submission" date="2006-08" db="EMBL/GenBank/DDBJ databases">
        <title>Complete sequence of Chromosome 3 of Burkholderia cepacia AMMD.</title>
        <authorList>
            <consortium name="US DOE Joint Genome Institute"/>
            <person name="Copeland A."/>
            <person name="Lucas S."/>
            <person name="Lapidus A."/>
            <person name="Barry K."/>
            <person name="Detter J.C."/>
            <person name="Glavina del Rio T."/>
            <person name="Hammon N."/>
            <person name="Israni S."/>
            <person name="Pitluck S."/>
            <person name="Bruce D."/>
            <person name="Chain P."/>
            <person name="Malfatti S."/>
            <person name="Shin M."/>
            <person name="Vergez L."/>
            <person name="Schmutz J."/>
            <person name="Larimer F."/>
            <person name="Land M."/>
            <person name="Hauser L."/>
            <person name="Kyrpides N."/>
            <person name="Kim E."/>
            <person name="Parke J."/>
            <person name="Coenye T."/>
            <person name="Konstantinidis K."/>
            <person name="Ramette A."/>
            <person name="Tiedje J."/>
            <person name="Richardson P."/>
        </authorList>
    </citation>
    <scope>NUCLEOTIDE SEQUENCE</scope>
    <source>
        <strain evidence="6">AMMD</strain>
    </source>
</reference>
<dbReference type="InterPro" id="IPR005119">
    <property type="entry name" value="LysR_subst-bd"/>
</dbReference>
<dbReference type="Gene3D" id="3.40.190.10">
    <property type="entry name" value="Periplasmic binding protein-like II"/>
    <property type="match status" value="2"/>
</dbReference>
<dbReference type="InterPro" id="IPR000847">
    <property type="entry name" value="LysR_HTH_N"/>
</dbReference>
<evidence type="ECO:0000313" key="6">
    <source>
        <dbReference type="EMBL" id="ABI91978.1"/>
    </source>
</evidence>
<name>Q0B1J5_BURCM</name>
<dbReference type="SUPFAM" id="SSF53850">
    <property type="entry name" value="Periplasmic binding protein-like II"/>
    <property type="match status" value="1"/>
</dbReference>
<dbReference type="PROSITE" id="PS50931">
    <property type="entry name" value="HTH_LYSR"/>
    <property type="match status" value="1"/>
</dbReference>
<dbReference type="PANTHER" id="PTHR30118:SF15">
    <property type="entry name" value="TRANSCRIPTIONAL REGULATORY PROTEIN"/>
    <property type="match status" value="1"/>
</dbReference>
<dbReference type="InterPro" id="IPR036388">
    <property type="entry name" value="WH-like_DNA-bd_sf"/>
</dbReference>
<evidence type="ECO:0000256" key="1">
    <source>
        <dbReference type="ARBA" id="ARBA00009437"/>
    </source>
</evidence>
<evidence type="ECO:0000259" key="5">
    <source>
        <dbReference type="PROSITE" id="PS50931"/>
    </source>
</evidence>
<dbReference type="AlphaFoldDB" id="Q0B1J5"/>
<sequence>MDIIGPNIGSSGCVTVLSNIGGTHNWTLAELRAFCLVCECRNLTQVALRLEMSQSAVSLMVQRWRLALGTTLFVRTRYGVTPTDAAMALRDKLHPLLEGMSLALANSRGFDPKTSERVFRLHMSDIGQLVFLPGLNSFLAQHAPGIRLQIRNLAWEALEAGLSAGEVDVAIGSLPMIKGRVSSRVLRKERYVTAMRRRHPLAKRALDLAAFAAAEHMAIDATSSGHSLVESVMRSKGMQRRISLTMPHFLAAERILGSSDYLLTVPEVAVMSFRDPSALHIVPTPLELPTFDIRLHWHERSRQDQEIKWLRASITSLFEKT</sequence>
<dbReference type="EMBL" id="CP000442">
    <property type="protein sequence ID" value="ABI91978.1"/>
    <property type="molecule type" value="Genomic_DNA"/>
</dbReference>
<dbReference type="GeneID" id="93088750"/>
<comment type="similarity">
    <text evidence="1">Belongs to the LysR transcriptional regulatory family.</text>
</comment>
<dbReference type="Gene3D" id="1.10.10.10">
    <property type="entry name" value="Winged helix-like DNA-binding domain superfamily/Winged helix DNA-binding domain"/>
    <property type="match status" value="1"/>
</dbReference>
<dbReference type="CDD" id="cd08459">
    <property type="entry name" value="PBP2_DntR_NahR_LinR_like"/>
    <property type="match status" value="1"/>
</dbReference>
<dbReference type="InterPro" id="IPR050389">
    <property type="entry name" value="LysR-type_TF"/>
</dbReference>
<keyword evidence="3" id="KW-0238">DNA-binding</keyword>
<evidence type="ECO:0000256" key="4">
    <source>
        <dbReference type="ARBA" id="ARBA00023163"/>
    </source>
</evidence>
<keyword evidence="2" id="KW-0805">Transcription regulation</keyword>
<gene>
    <name evidence="6" type="ordered locus">Bamb_6434</name>
</gene>
<feature type="domain" description="HTH lysR-type" evidence="5">
    <location>
        <begin position="26"/>
        <end position="83"/>
    </location>
</feature>
<dbReference type="PANTHER" id="PTHR30118">
    <property type="entry name" value="HTH-TYPE TRANSCRIPTIONAL REGULATOR LEUO-RELATED"/>
    <property type="match status" value="1"/>
</dbReference>
<proteinExistence type="inferred from homology"/>
<evidence type="ECO:0000313" key="7">
    <source>
        <dbReference type="Proteomes" id="UP000000662"/>
    </source>
</evidence>
<dbReference type="GO" id="GO:0003700">
    <property type="term" value="F:DNA-binding transcription factor activity"/>
    <property type="evidence" value="ECO:0007669"/>
    <property type="project" value="InterPro"/>
</dbReference>
<keyword evidence="7" id="KW-1185">Reference proteome</keyword>
<dbReference type="KEGG" id="bam:Bamb_6434"/>
<dbReference type="RefSeq" id="WP_011661304.1">
    <property type="nucleotide sequence ID" value="NC_008392.1"/>
</dbReference>
<dbReference type="eggNOG" id="COG0583">
    <property type="taxonomic scope" value="Bacteria"/>
</dbReference>
<evidence type="ECO:0000256" key="3">
    <source>
        <dbReference type="ARBA" id="ARBA00023125"/>
    </source>
</evidence>
<organism evidence="6 7">
    <name type="scientific">Burkholderia ambifaria (strain ATCC BAA-244 / DSM 16087 / CCUG 44356 / LMG 19182 / AMMD)</name>
    <name type="common">Burkholderia cepacia (strain AMMD)</name>
    <dbReference type="NCBI Taxonomy" id="339670"/>
    <lineage>
        <taxon>Bacteria</taxon>
        <taxon>Pseudomonadati</taxon>
        <taxon>Pseudomonadota</taxon>
        <taxon>Betaproteobacteria</taxon>
        <taxon>Burkholderiales</taxon>
        <taxon>Burkholderiaceae</taxon>
        <taxon>Burkholderia</taxon>
        <taxon>Burkholderia cepacia complex</taxon>
    </lineage>
</organism>
<evidence type="ECO:0000256" key="2">
    <source>
        <dbReference type="ARBA" id="ARBA00023015"/>
    </source>
</evidence>
<dbReference type="GO" id="GO:0003677">
    <property type="term" value="F:DNA binding"/>
    <property type="evidence" value="ECO:0007669"/>
    <property type="project" value="UniProtKB-KW"/>
</dbReference>